<reference evidence="1" key="2">
    <citation type="journal article" date="2022" name="New Phytol.">
        <title>Evolutionary transition to the ectomycorrhizal habit in the genomes of a hyperdiverse lineage of mushroom-forming fungi.</title>
        <authorList>
            <person name="Looney B."/>
            <person name="Miyauchi S."/>
            <person name="Morin E."/>
            <person name="Drula E."/>
            <person name="Courty P.E."/>
            <person name="Kohler A."/>
            <person name="Kuo A."/>
            <person name="LaButti K."/>
            <person name="Pangilinan J."/>
            <person name="Lipzen A."/>
            <person name="Riley R."/>
            <person name="Andreopoulos W."/>
            <person name="He G."/>
            <person name="Johnson J."/>
            <person name="Nolan M."/>
            <person name="Tritt A."/>
            <person name="Barry K.W."/>
            <person name="Grigoriev I.V."/>
            <person name="Nagy L.G."/>
            <person name="Hibbett D."/>
            <person name="Henrissat B."/>
            <person name="Matheny P.B."/>
            <person name="Labbe J."/>
            <person name="Martin F.M."/>
        </authorList>
    </citation>
    <scope>NUCLEOTIDE SEQUENCE</scope>
    <source>
        <strain evidence="1">FP105234-sp</strain>
    </source>
</reference>
<comment type="caution">
    <text evidence="1">The sequence shown here is derived from an EMBL/GenBank/DDBJ whole genome shotgun (WGS) entry which is preliminary data.</text>
</comment>
<proteinExistence type="predicted"/>
<name>A0ACB8RZS1_9AGAM</name>
<reference evidence="1" key="1">
    <citation type="submission" date="2021-02" db="EMBL/GenBank/DDBJ databases">
        <authorList>
            <consortium name="DOE Joint Genome Institute"/>
            <person name="Ahrendt S."/>
            <person name="Looney B.P."/>
            <person name="Miyauchi S."/>
            <person name="Morin E."/>
            <person name="Drula E."/>
            <person name="Courty P.E."/>
            <person name="Chicoki N."/>
            <person name="Fauchery L."/>
            <person name="Kohler A."/>
            <person name="Kuo A."/>
            <person name="Labutti K."/>
            <person name="Pangilinan J."/>
            <person name="Lipzen A."/>
            <person name="Riley R."/>
            <person name="Andreopoulos W."/>
            <person name="He G."/>
            <person name="Johnson J."/>
            <person name="Barry K.W."/>
            <person name="Grigoriev I.V."/>
            <person name="Nagy L."/>
            <person name="Hibbett D."/>
            <person name="Henrissat B."/>
            <person name="Matheny P.B."/>
            <person name="Labbe J."/>
            <person name="Martin F."/>
        </authorList>
    </citation>
    <scope>NUCLEOTIDE SEQUENCE</scope>
    <source>
        <strain evidence="1">FP105234-sp</strain>
    </source>
</reference>
<protein>
    <submittedName>
        <fullName evidence="1">Uncharacterized protein</fullName>
    </submittedName>
</protein>
<evidence type="ECO:0000313" key="1">
    <source>
        <dbReference type="EMBL" id="KAI0049347.1"/>
    </source>
</evidence>
<organism evidence="1 2">
    <name type="scientific">Auriscalpium vulgare</name>
    <dbReference type="NCBI Taxonomy" id="40419"/>
    <lineage>
        <taxon>Eukaryota</taxon>
        <taxon>Fungi</taxon>
        <taxon>Dikarya</taxon>
        <taxon>Basidiomycota</taxon>
        <taxon>Agaricomycotina</taxon>
        <taxon>Agaricomycetes</taxon>
        <taxon>Russulales</taxon>
        <taxon>Auriscalpiaceae</taxon>
        <taxon>Auriscalpium</taxon>
    </lineage>
</organism>
<dbReference type="EMBL" id="MU275874">
    <property type="protein sequence ID" value="KAI0049347.1"/>
    <property type="molecule type" value="Genomic_DNA"/>
</dbReference>
<gene>
    <name evidence="1" type="ORF">FA95DRAFT_1604471</name>
</gene>
<dbReference type="Proteomes" id="UP000814033">
    <property type="component" value="Unassembled WGS sequence"/>
</dbReference>
<evidence type="ECO:0000313" key="2">
    <source>
        <dbReference type="Proteomes" id="UP000814033"/>
    </source>
</evidence>
<sequence>MTVLRSAICLSVLACATAALGGADAEPFHHLLTKAGDCKFSLKGRQYNLCPLFGHQAGHTPTRRSIDVQQSTPPTITSSLFSFSFGAALARDDSLPSHEQCPDGTWVCLTVSNRRPKHGDEEARVTQVIPLVANFSDPALSAGEKFGVYAQHAYYSKEAKAPSALRLRMFGGQYVQKPHRVMLDLLCDPGEGAEPSPTWSWNGTYAFTWKTKYACASGQPKGAPAEDHTHEPPPEDATPPADDLLTTPPMVGQRVRSVVTILLLSGGAIFGVAYLILRPPMAVRRHTTPLLRAFRRSRFRSAIGESKLLRWAQEDMALLEEEDEMVNAHGDIEFEAFNEQIPLKPSPGRVFANYGTAQRDH</sequence>
<keyword evidence="2" id="KW-1185">Reference proteome</keyword>
<accession>A0ACB8RZS1</accession>